<reference evidence="3" key="2">
    <citation type="submission" date="2015-10" db="EMBL/GenBank/DDBJ databases">
        <title>EvidentialGene: Evidence-directed Construction of Complete mRNA Transcriptomes without Genomes.</title>
        <authorList>
            <person name="Gilbert D.G."/>
        </authorList>
    </citation>
    <scope>NUCLEOTIDE SEQUENCE</scope>
</reference>
<dbReference type="EMBL" id="GDIQ01003859">
    <property type="protein sequence ID" value="JAN90878.1"/>
    <property type="molecule type" value="Transcribed_RNA"/>
</dbReference>
<keyword evidence="1" id="KW-0812">Transmembrane</keyword>
<proteinExistence type="predicted"/>
<reference evidence="2" key="3">
    <citation type="submission" date="2015-10" db="EMBL/GenBank/DDBJ databases">
        <authorList>
            <person name="Gilbert D.G."/>
        </authorList>
    </citation>
    <scope>NUCLEOTIDE SEQUENCE</scope>
</reference>
<keyword evidence="1" id="KW-0472">Membrane</keyword>
<evidence type="ECO:0000313" key="3">
    <source>
        <dbReference type="EMBL" id="JAN90878.1"/>
    </source>
</evidence>
<organism evidence="2">
    <name type="scientific">Daphnia magna</name>
    <dbReference type="NCBI Taxonomy" id="35525"/>
    <lineage>
        <taxon>Eukaryota</taxon>
        <taxon>Metazoa</taxon>
        <taxon>Ecdysozoa</taxon>
        <taxon>Arthropoda</taxon>
        <taxon>Crustacea</taxon>
        <taxon>Branchiopoda</taxon>
        <taxon>Diplostraca</taxon>
        <taxon>Cladocera</taxon>
        <taxon>Anomopoda</taxon>
        <taxon>Daphniidae</taxon>
        <taxon>Daphnia</taxon>
    </lineage>
</organism>
<dbReference type="EMBL" id="GDIP01201356">
    <property type="protein sequence ID" value="JAJ22046.1"/>
    <property type="molecule type" value="Transcribed_RNA"/>
</dbReference>
<name>A0A0P5ABP5_9CRUS</name>
<evidence type="ECO:0000256" key="1">
    <source>
        <dbReference type="SAM" id="Phobius"/>
    </source>
</evidence>
<feature type="transmembrane region" description="Helical" evidence="1">
    <location>
        <begin position="48"/>
        <end position="69"/>
    </location>
</feature>
<reference evidence="2" key="1">
    <citation type="submission" date="2015-10" db="EMBL/GenBank/DDBJ databases">
        <title>Daphnia magna gene sets from two clonal populations assembled and annotated with EvidentialGene.</title>
        <authorList>
            <person name="Gilbert D."/>
            <person name="Podicheti R."/>
            <person name="Orsini L."/>
            <person name="Colbourne J."/>
            <person name="Pfrender M."/>
        </authorList>
    </citation>
    <scope>NUCLEOTIDE SEQUENCE</scope>
</reference>
<accession>A0A0P5ABP5</accession>
<dbReference type="AlphaFoldDB" id="A0A0P5ABP5"/>
<sequence length="78" mass="9264">MTRVTKQQIIITDGTTSSFFFESRANVLDFFLFSWLLSGKNPRKQCDFIQIFIFIYLFLVIAIPFSLLFSKRRNCVHF</sequence>
<keyword evidence="1" id="KW-1133">Transmembrane helix</keyword>
<protein>
    <submittedName>
        <fullName evidence="2">Uncharacterized protein</fullName>
    </submittedName>
</protein>
<evidence type="ECO:0000313" key="2">
    <source>
        <dbReference type="EMBL" id="JAJ22046.1"/>
    </source>
</evidence>